<accession>A0A8D5UIZ6</accession>
<evidence type="ECO:0000313" key="1">
    <source>
        <dbReference type="EMBL" id="BCU83079.1"/>
    </source>
</evidence>
<sequence>MLGEFRLDTGRDVKHFSAILPASQPRRLELGDPRDLPFCTGLMFPMQERADQSLYLTHTDFTRRTGTDFFLGIWFLGESLHRSYLFQSAMTRYA</sequence>
<reference evidence="1" key="2">
    <citation type="journal article" date="2021" name="Microbiol. Resour. Announc.">
        <title>Complete Genome Sequence of Polycladomyces abyssicola JIR-001T, Isolated from Hemipelagic Sediment in Deep Seawater.</title>
        <authorList>
            <person name="Tsubouchi T."/>
            <person name="Kaneko Y."/>
        </authorList>
    </citation>
    <scope>NUCLEOTIDE SEQUENCE</scope>
    <source>
        <strain evidence="1">JIR-001</strain>
    </source>
</reference>
<name>A0A8D5UIZ6_9BACL</name>
<dbReference type="Proteomes" id="UP000677436">
    <property type="component" value="Chromosome"/>
</dbReference>
<dbReference type="AlphaFoldDB" id="A0A8D5UIZ6"/>
<dbReference type="EMBL" id="AP024601">
    <property type="protein sequence ID" value="BCU83079.1"/>
    <property type="molecule type" value="Genomic_DNA"/>
</dbReference>
<keyword evidence="2" id="KW-1185">Reference proteome</keyword>
<proteinExistence type="predicted"/>
<dbReference type="KEGG" id="pabs:JIR001_28620"/>
<evidence type="ECO:0000313" key="2">
    <source>
        <dbReference type="Proteomes" id="UP000677436"/>
    </source>
</evidence>
<reference evidence="1" key="1">
    <citation type="journal article" date="2013" name="Int. J. Syst. Evol. Microbiol.">
        <title>Polycladomyces abyssicola gen. nov., sp. nov., a thermophilic filamentous bacterium isolated from hemipelagic sediment.</title>
        <authorList>
            <person name="Tsubouchi T."/>
            <person name="Shimane Y."/>
            <person name="Mori K."/>
            <person name="Usui K."/>
            <person name="Hiraki T."/>
            <person name="Tame A."/>
            <person name="Uematsu K."/>
            <person name="Maruyama T."/>
            <person name="Hatada Y."/>
        </authorList>
    </citation>
    <scope>NUCLEOTIDE SEQUENCE</scope>
    <source>
        <strain evidence="1">JIR-001</strain>
    </source>
</reference>
<gene>
    <name evidence="1" type="ORF">JIR001_28620</name>
</gene>
<protein>
    <submittedName>
        <fullName evidence="1">Uncharacterized protein</fullName>
    </submittedName>
</protein>
<organism evidence="1 2">
    <name type="scientific">Polycladomyces abyssicola</name>
    <dbReference type="NCBI Taxonomy" id="1125966"/>
    <lineage>
        <taxon>Bacteria</taxon>
        <taxon>Bacillati</taxon>
        <taxon>Bacillota</taxon>
        <taxon>Bacilli</taxon>
        <taxon>Bacillales</taxon>
        <taxon>Thermoactinomycetaceae</taxon>
        <taxon>Polycladomyces</taxon>
    </lineage>
</organism>